<dbReference type="EMBL" id="QKZI01000005">
    <property type="protein sequence ID" value="PZX03909.1"/>
    <property type="molecule type" value="Genomic_DNA"/>
</dbReference>
<gene>
    <name evidence="2" type="ORF">C7437_105106</name>
</gene>
<accession>A0A2W7MEA3</accession>
<evidence type="ECO:0000256" key="1">
    <source>
        <dbReference type="SAM" id="Phobius"/>
    </source>
</evidence>
<keyword evidence="3" id="KW-1185">Reference proteome</keyword>
<reference evidence="2 3" key="1">
    <citation type="submission" date="2018-06" db="EMBL/GenBank/DDBJ databases">
        <title>Genomic Encyclopedia of Type Strains, Phase IV (KMG-IV): sequencing the most valuable type-strain genomes for metagenomic binning, comparative biology and taxonomic classification.</title>
        <authorList>
            <person name="Goeker M."/>
        </authorList>
    </citation>
    <scope>NUCLEOTIDE SEQUENCE [LARGE SCALE GENOMIC DNA]</scope>
    <source>
        <strain evidence="2 3">DSM 5</strain>
    </source>
</reference>
<dbReference type="AlphaFoldDB" id="A0A2W7MEA3"/>
<organism evidence="2 3">
    <name type="scientific">Psychrobacillus insolitus</name>
    <dbReference type="NCBI Taxonomy" id="1461"/>
    <lineage>
        <taxon>Bacteria</taxon>
        <taxon>Bacillati</taxon>
        <taxon>Bacillota</taxon>
        <taxon>Bacilli</taxon>
        <taxon>Bacillales</taxon>
        <taxon>Bacillaceae</taxon>
        <taxon>Psychrobacillus</taxon>
    </lineage>
</organism>
<keyword evidence="1" id="KW-0812">Transmembrane</keyword>
<evidence type="ECO:0000313" key="2">
    <source>
        <dbReference type="EMBL" id="PZX03909.1"/>
    </source>
</evidence>
<protein>
    <submittedName>
        <fullName evidence="2">Uncharacterized protein</fullName>
    </submittedName>
</protein>
<feature type="transmembrane region" description="Helical" evidence="1">
    <location>
        <begin position="20"/>
        <end position="38"/>
    </location>
</feature>
<keyword evidence="1" id="KW-0472">Membrane</keyword>
<dbReference type="Proteomes" id="UP000248646">
    <property type="component" value="Unassembled WGS sequence"/>
</dbReference>
<evidence type="ECO:0000313" key="3">
    <source>
        <dbReference type="Proteomes" id="UP000248646"/>
    </source>
</evidence>
<proteinExistence type="predicted"/>
<sequence>MALAIIIVHFVNVYVYTMPPIVVLLVAIFITYLGITFINKSGKFEQNISLIKYNLLNAIVVVVLFIVYFTITN</sequence>
<comment type="caution">
    <text evidence="2">The sequence shown here is derived from an EMBL/GenBank/DDBJ whole genome shotgun (WGS) entry which is preliminary data.</text>
</comment>
<name>A0A2W7MEA3_9BACI</name>
<feature type="transmembrane region" description="Helical" evidence="1">
    <location>
        <begin position="50"/>
        <end position="71"/>
    </location>
</feature>
<keyword evidence="1" id="KW-1133">Transmembrane helix</keyword>